<evidence type="ECO:0000313" key="3">
    <source>
        <dbReference type="EMBL" id="SHI16888.1"/>
    </source>
</evidence>
<keyword evidence="5" id="KW-1185">Reference proteome</keyword>
<evidence type="ECO:0000313" key="4">
    <source>
        <dbReference type="Proteomes" id="UP000184240"/>
    </source>
</evidence>
<organism evidence="3 4">
    <name type="scientific">Leeuwenhoekiella palythoae</name>
    <dbReference type="NCBI Taxonomy" id="573501"/>
    <lineage>
        <taxon>Bacteria</taxon>
        <taxon>Pseudomonadati</taxon>
        <taxon>Bacteroidota</taxon>
        <taxon>Flavobacteriia</taxon>
        <taxon>Flavobacteriales</taxon>
        <taxon>Flavobacteriaceae</taxon>
        <taxon>Leeuwenhoekiella</taxon>
    </lineage>
</organism>
<reference evidence="3" key="1">
    <citation type="submission" date="2016-11" db="EMBL/GenBank/DDBJ databases">
        <authorList>
            <person name="Jaros S."/>
            <person name="Januszkiewicz K."/>
            <person name="Wedrychowicz H."/>
        </authorList>
    </citation>
    <scope>NUCLEOTIDE SEQUENCE [LARGE SCALE GENOMIC DNA]</scope>
    <source>
        <strain evidence="3">DSM 19859</strain>
    </source>
</reference>
<dbReference type="AlphaFoldDB" id="A0A1M5YYH0"/>
<dbReference type="Pfam" id="PF07676">
    <property type="entry name" value="PD40"/>
    <property type="match status" value="2"/>
</dbReference>
<evidence type="ECO:0000313" key="5">
    <source>
        <dbReference type="Proteomes" id="UP000290037"/>
    </source>
</evidence>
<dbReference type="EMBL" id="QOVN01000003">
    <property type="protein sequence ID" value="RXG29656.1"/>
    <property type="molecule type" value="Genomic_DNA"/>
</dbReference>
<dbReference type="Proteomes" id="UP000184240">
    <property type="component" value="Unassembled WGS sequence"/>
</dbReference>
<dbReference type="SUPFAM" id="SSF82171">
    <property type="entry name" value="DPP6 N-terminal domain-like"/>
    <property type="match status" value="1"/>
</dbReference>
<sequence length="284" mass="32473">MLLTLMGCQSKNYDLAYVTDRDNTLDICITSSENKEIINLTNSDITEYNLTWSKDGTEIFYTSYEKTGRKVKSVNVLDKSIKVIINDSIIQSVNDVSKDNERMIISSSEHHKKGELYLYDIETNSKIRITNNEFYEAGAKFSPDEKTVVVSIQTKVSDSINYSGTAEIFEIKLSDLSLNRLTDLEGFNALPEYSPNGELITFHHCDNGKCDIMMMEFDGLNLVNLTNGKDDNRWPRWSPDGKWISFTKTIDNNSDIYFISKDGKRVKPIITTEFRDEIAIFKPN</sequence>
<evidence type="ECO:0000256" key="1">
    <source>
        <dbReference type="ARBA" id="ARBA00009820"/>
    </source>
</evidence>
<dbReference type="STRING" id="573501.SAMN04487999_2482"/>
<dbReference type="EMBL" id="FQXT01000004">
    <property type="protein sequence ID" value="SHI16888.1"/>
    <property type="molecule type" value="Genomic_DNA"/>
</dbReference>
<comment type="similarity">
    <text evidence="1">Belongs to the TolB family.</text>
</comment>
<reference evidence="2 5" key="3">
    <citation type="submission" date="2018-07" db="EMBL/GenBank/DDBJ databases">
        <title>Leeuwenhoekiella genomics.</title>
        <authorList>
            <person name="Tahon G."/>
            <person name="Willems A."/>
        </authorList>
    </citation>
    <scope>NUCLEOTIDE SEQUENCE [LARGE SCALE GENOMIC DNA]</scope>
    <source>
        <strain evidence="2 5">LMG 24856</strain>
    </source>
</reference>
<evidence type="ECO:0000313" key="2">
    <source>
        <dbReference type="EMBL" id="RXG29656.1"/>
    </source>
</evidence>
<dbReference type="PANTHER" id="PTHR36842">
    <property type="entry name" value="PROTEIN TOLB HOMOLOG"/>
    <property type="match status" value="1"/>
</dbReference>
<name>A0A1M5YYH0_9FLAO</name>
<proteinExistence type="inferred from homology"/>
<dbReference type="Gene3D" id="2.120.10.30">
    <property type="entry name" value="TolB, C-terminal domain"/>
    <property type="match status" value="2"/>
</dbReference>
<dbReference type="PANTHER" id="PTHR36842:SF1">
    <property type="entry name" value="PROTEIN TOLB"/>
    <property type="match status" value="1"/>
</dbReference>
<protein>
    <submittedName>
        <fullName evidence="2">WD40 repeat protein</fullName>
    </submittedName>
    <submittedName>
        <fullName evidence="3">WD40-like Beta Propeller Repeat</fullName>
    </submittedName>
</protein>
<gene>
    <name evidence="2" type="ORF">DSM01_1758</name>
    <name evidence="3" type="ORF">SAMN04487999_2482</name>
</gene>
<dbReference type="Proteomes" id="UP000290037">
    <property type="component" value="Unassembled WGS sequence"/>
</dbReference>
<dbReference type="InterPro" id="IPR011659">
    <property type="entry name" value="WD40"/>
</dbReference>
<accession>A0A1M5YYH0</accession>
<reference evidence="4" key="2">
    <citation type="submission" date="2016-11" db="EMBL/GenBank/DDBJ databases">
        <authorList>
            <person name="Varghese N."/>
            <person name="Submissions S."/>
        </authorList>
    </citation>
    <scope>NUCLEOTIDE SEQUENCE [LARGE SCALE GENOMIC DNA]</scope>
    <source>
        <strain evidence="4">DSM 19859</strain>
    </source>
</reference>
<dbReference type="InterPro" id="IPR011042">
    <property type="entry name" value="6-blade_b-propeller_TolB-like"/>
</dbReference>